<evidence type="ECO:0000256" key="1">
    <source>
        <dbReference type="ARBA" id="ARBA00004418"/>
    </source>
</evidence>
<dbReference type="GO" id="GO:0006829">
    <property type="term" value="P:zinc ion transport"/>
    <property type="evidence" value="ECO:0007669"/>
    <property type="project" value="InterPro"/>
</dbReference>
<evidence type="ECO:0000256" key="8">
    <source>
        <dbReference type="ARBA" id="ARBA00023065"/>
    </source>
</evidence>
<keyword evidence="9" id="KW-1015">Disulfide bond</keyword>
<dbReference type="OrthoDB" id="9810636at2"/>
<dbReference type="Pfam" id="PF01297">
    <property type="entry name" value="ZnuA"/>
    <property type="match status" value="1"/>
</dbReference>
<keyword evidence="3 10" id="KW-0813">Transport</keyword>
<gene>
    <name evidence="12" type="ORF">B5V00_16580</name>
</gene>
<dbReference type="STRING" id="1969733.B5V00_16580"/>
<keyword evidence="6" id="KW-0574">Periplasm</keyword>
<dbReference type="EMBL" id="NAAD01000044">
    <property type="protein sequence ID" value="ORJ52932.1"/>
    <property type="molecule type" value="Genomic_DNA"/>
</dbReference>
<evidence type="ECO:0000256" key="4">
    <source>
        <dbReference type="ARBA" id="ARBA00022723"/>
    </source>
</evidence>
<feature type="chain" id="PRO_5012665082" evidence="11">
    <location>
        <begin position="28"/>
        <end position="308"/>
    </location>
</feature>
<dbReference type="InterPro" id="IPR035520">
    <property type="entry name" value="ZnuA"/>
</dbReference>
<proteinExistence type="inferred from homology"/>
<dbReference type="Proteomes" id="UP000193136">
    <property type="component" value="Unassembled WGS sequence"/>
</dbReference>
<dbReference type="PANTHER" id="PTHR42953:SF3">
    <property type="entry name" value="HIGH-AFFINITY ZINC UPTAKE SYSTEM PROTEIN ZNUA"/>
    <property type="match status" value="1"/>
</dbReference>
<dbReference type="InterPro" id="IPR006127">
    <property type="entry name" value="ZnuA-like"/>
</dbReference>
<feature type="signal peptide" evidence="11">
    <location>
        <begin position="1"/>
        <end position="27"/>
    </location>
</feature>
<keyword evidence="4" id="KW-0479">Metal-binding</keyword>
<keyword evidence="7" id="KW-0862">Zinc</keyword>
<comment type="caution">
    <text evidence="12">The sequence shown here is derived from an EMBL/GenBank/DDBJ whole genome shotgun (WGS) entry which is preliminary data.</text>
</comment>
<protein>
    <submittedName>
        <fullName evidence="12">Uncharacterized protein</fullName>
    </submittedName>
</protein>
<evidence type="ECO:0000256" key="9">
    <source>
        <dbReference type="ARBA" id="ARBA00023157"/>
    </source>
</evidence>
<dbReference type="PRINTS" id="PR00690">
    <property type="entry name" value="ADHESNFAMILY"/>
</dbReference>
<dbReference type="RefSeq" id="WP_085011925.1">
    <property type="nucleotide sequence ID" value="NZ_NAAD01000044.1"/>
</dbReference>
<sequence>MVRRRLLPVAGWLLFCLLFAAAPEALAAAPRVVVSIKPLAGLAAAVMAGIGQPQLLLPGGSSPHSFALRPSQMRALHHADLILWIGPELESFLAKSLRDPNLRTKTLQLTKLPGINLLPARKGGSWGEDPDEEHRHGGIDPHLWLDPANARQLLNALSARLIQLDPRHAARYRANAAAEKRKISALQHRLKQQLVPLRQSPYLVFHDAYQYFEQAFGLHPLGALAIHPERAPGARRIREMRRQIKNRNVRCVFSEPQFEPRLVATLIEGTGARHGELDPIGAALPDGPDSYLALLQGMADNLQACLGQ</sequence>
<evidence type="ECO:0000256" key="10">
    <source>
        <dbReference type="RuleBase" id="RU003512"/>
    </source>
</evidence>
<dbReference type="CDD" id="cd01019">
    <property type="entry name" value="ZnuA"/>
    <property type="match status" value="1"/>
</dbReference>
<evidence type="ECO:0000256" key="3">
    <source>
        <dbReference type="ARBA" id="ARBA00022448"/>
    </source>
</evidence>
<dbReference type="GO" id="GO:0007155">
    <property type="term" value="P:cell adhesion"/>
    <property type="evidence" value="ECO:0007669"/>
    <property type="project" value="InterPro"/>
</dbReference>
<name>A0A1X0XJ59_9BACT</name>
<keyword evidence="13" id="KW-1185">Reference proteome</keyword>
<dbReference type="GO" id="GO:0046872">
    <property type="term" value="F:metal ion binding"/>
    <property type="evidence" value="ECO:0007669"/>
    <property type="project" value="UniProtKB-KW"/>
</dbReference>
<evidence type="ECO:0000313" key="13">
    <source>
        <dbReference type="Proteomes" id="UP000193136"/>
    </source>
</evidence>
<comment type="subcellular location">
    <subcellularLocation>
        <location evidence="1">Periplasm</location>
    </subcellularLocation>
</comment>
<evidence type="ECO:0000313" key="12">
    <source>
        <dbReference type="EMBL" id="ORJ52932.1"/>
    </source>
</evidence>
<comment type="similarity">
    <text evidence="2 10">Belongs to the bacterial solute-binding protein 9 family.</text>
</comment>
<dbReference type="InterPro" id="IPR006128">
    <property type="entry name" value="Lipoprotein_PsaA-like"/>
</dbReference>
<dbReference type="Gene3D" id="3.40.50.1980">
    <property type="entry name" value="Nitrogenase molybdenum iron protein domain"/>
    <property type="match status" value="2"/>
</dbReference>
<evidence type="ECO:0000256" key="11">
    <source>
        <dbReference type="SAM" id="SignalP"/>
    </source>
</evidence>
<keyword evidence="8" id="KW-0406">Ion transport</keyword>
<accession>A0A1X0XJ59</accession>
<dbReference type="AlphaFoldDB" id="A0A1X0XJ59"/>
<evidence type="ECO:0000256" key="2">
    <source>
        <dbReference type="ARBA" id="ARBA00011028"/>
    </source>
</evidence>
<dbReference type="SUPFAM" id="SSF53807">
    <property type="entry name" value="Helical backbone' metal receptor"/>
    <property type="match status" value="1"/>
</dbReference>
<reference evidence="12 13" key="1">
    <citation type="submission" date="2017-03" db="EMBL/GenBank/DDBJ databases">
        <title>Genome sequence of Geothermobacter sp. EPR-M, Deep-Sea Iron Reducer.</title>
        <authorList>
            <person name="Tully B."/>
            <person name="Savalia P."/>
            <person name="Abuyen K."/>
            <person name="Baughan C."/>
            <person name="Romero E."/>
            <person name="Ronkowski C."/>
            <person name="Torres B."/>
            <person name="Tremblay J."/>
            <person name="Trujillo A."/>
            <person name="Tyler M."/>
            <person name="Perez-Rodriguez I."/>
            <person name="Amend J."/>
        </authorList>
    </citation>
    <scope>NUCLEOTIDE SEQUENCE [LARGE SCALE GENOMIC DNA]</scope>
    <source>
        <strain evidence="12 13">EPR-M</strain>
    </source>
</reference>
<organism evidence="12 13">
    <name type="scientific">Geothermobacter hydrogeniphilus</name>
    <dbReference type="NCBI Taxonomy" id="1969733"/>
    <lineage>
        <taxon>Bacteria</taxon>
        <taxon>Pseudomonadati</taxon>
        <taxon>Thermodesulfobacteriota</taxon>
        <taxon>Desulfuromonadia</taxon>
        <taxon>Desulfuromonadales</taxon>
        <taxon>Geothermobacteraceae</taxon>
        <taxon>Geothermobacter</taxon>
    </lineage>
</organism>
<dbReference type="InterPro" id="IPR050492">
    <property type="entry name" value="Bact_metal-bind_prot9"/>
</dbReference>
<evidence type="ECO:0000256" key="7">
    <source>
        <dbReference type="ARBA" id="ARBA00022833"/>
    </source>
</evidence>
<evidence type="ECO:0000256" key="6">
    <source>
        <dbReference type="ARBA" id="ARBA00022764"/>
    </source>
</evidence>
<dbReference type="PANTHER" id="PTHR42953">
    <property type="entry name" value="HIGH-AFFINITY ZINC UPTAKE SYSTEM PROTEIN ZNUA-RELATED"/>
    <property type="match status" value="1"/>
</dbReference>
<dbReference type="GO" id="GO:0042597">
    <property type="term" value="C:periplasmic space"/>
    <property type="evidence" value="ECO:0007669"/>
    <property type="project" value="UniProtKB-SubCell"/>
</dbReference>
<keyword evidence="5 11" id="KW-0732">Signal</keyword>
<evidence type="ECO:0000256" key="5">
    <source>
        <dbReference type="ARBA" id="ARBA00022729"/>
    </source>
</evidence>